<keyword evidence="3" id="KW-0326">Glycosidase</keyword>
<dbReference type="GO" id="GO:0046872">
    <property type="term" value="F:metal ion binding"/>
    <property type="evidence" value="ECO:0007669"/>
    <property type="project" value="UniProtKB-KW"/>
</dbReference>
<feature type="chain" id="PRO_5014963697" description="Sphingomyelin phosphodiesterase" evidence="7">
    <location>
        <begin position="20"/>
        <end position="683"/>
    </location>
</feature>
<keyword evidence="7" id="KW-0732">Signal</keyword>
<dbReference type="GO" id="GO:0006685">
    <property type="term" value="P:sphingomyelin catabolic process"/>
    <property type="evidence" value="ECO:0007669"/>
    <property type="project" value="UniProtKB-UniRule"/>
</dbReference>
<comment type="similarity">
    <text evidence="3">Belongs to the acid sphingomyelinase family.</text>
</comment>
<keyword evidence="4" id="KW-0479">Metal-binding</keyword>
<keyword evidence="4" id="KW-0862">Zinc</keyword>
<dbReference type="InterPro" id="IPR011160">
    <property type="entry name" value="Sphingomy_PDE"/>
</dbReference>
<keyword evidence="1 3" id="KW-0378">Hydrolase</keyword>
<dbReference type="EMBL" id="MRVG01000016">
    <property type="protein sequence ID" value="PMB63842.1"/>
    <property type="molecule type" value="Genomic_DNA"/>
</dbReference>
<evidence type="ECO:0000256" key="4">
    <source>
        <dbReference type="PIRSR" id="PIRSR000948-1"/>
    </source>
</evidence>
<proteinExistence type="inferred from homology"/>
<dbReference type="Gene3D" id="3.60.21.10">
    <property type="match status" value="1"/>
</dbReference>
<feature type="binding site" evidence="4">
    <location>
        <position position="261"/>
    </location>
    <ligand>
        <name>Zn(2+)</name>
        <dbReference type="ChEBI" id="CHEBI:29105"/>
        <label>2</label>
    </ligand>
</feature>
<reference evidence="9 10" key="1">
    <citation type="journal article" date="2016" name="Appl. Microbiol. Biotechnol.">
        <title>Characterization of T-DNA insertion mutants with decreased virulence in the entomopathogenic fungus Beauveria bassiana JEF-007.</title>
        <authorList>
            <person name="Kim S."/>
            <person name="Lee S.J."/>
            <person name="Nai Y.S."/>
            <person name="Yu J.S."/>
            <person name="Lee M.R."/>
            <person name="Yang Y.T."/>
            <person name="Kim J.S."/>
        </authorList>
    </citation>
    <scope>NUCLEOTIDE SEQUENCE [LARGE SCALE GENOMIC DNA]</scope>
    <source>
        <strain evidence="9 10">JEF-007</strain>
    </source>
</reference>
<evidence type="ECO:0000256" key="5">
    <source>
        <dbReference type="PIRSR" id="PIRSR000948-2"/>
    </source>
</evidence>
<dbReference type="PIRSF" id="PIRSF000948">
    <property type="entry name" value="Sphingomy_PDE"/>
    <property type="match status" value="1"/>
</dbReference>
<feature type="binding site" evidence="4">
    <location>
        <position position="299"/>
    </location>
    <ligand>
        <name>Zn(2+)</name>
        <dbReference type="ChEBI" id="CHEBI:29105"/>
        <label>2</label>
    </ligand>
</feature>
<keyword evidence="5" id="KW-1015">Disulfide bond</keyword>
<evidence type="ECO:0000313" key="9">
    <source>
        <dbReference type="EMBL" id="PMB63842.1"/>
    </source>
</evidence>
<feature type="binding site" evidence="4">
    <location>
        <position position="176"/>
    </location>
    <ligand>
        <name>Zn(2+)</name>
        <dbReference type="ChEBI" id="CHEBI:29105"/>
        <label>1</label>
    </ligand>
</feature>
<evidence type="ECO:0000313" key="10">
    <source>
        <dbReference type="Proteomes" id="UP000235728"/>
    </source>
</evidence>
<feature type="disulfide bond" evidence="5">
    <location>
        <begin position="195"/>
        <end position="232"/>
    </location>
</feature>
<dbReference type="Pfam" id="PF00149">
    <property type="entry name" value="Metallophos"/>
    <property type="match status" value="1"/>
</dbReference>
<feature type="binding site" evidence="4">
    <location>
        <position position="174"/>
    </location>
    <ligand>
        <name>Zn(2+)</name>
        <dbReference type="ChEBI" id="CHEBI:29105"/>
        <label>1</label>
    </ligand>
</feature>
<dbReference type="AlphaFoldDB" id="A0A2N6N983"/>
<feature type="binding site" evidence="4">
    <location>
        <position position="410"/>
    </location>
    <ligand>
        <name>Zn(2+)</name>
        <dbReference type="ChEBI" id="CHEBI:29105"/>
        <label>2</label>
    </ligand>
</feature>
<evidence type="ECO:0000256" key="1">
    <source>
        <dbReference type="ARBA" id="ARBA00022801"/>
    </source>
</evidence>
<comment type="function">
    <text evidence="3">Converts sphingomyelin to ceramide.</text>
</comment>
<dbReference type="GO" id="GO:0004767">
    <property type="term" value="F:sphingomyelin phosphodiesterase activity"/>
    <property type="evidence" value="ECO:0007669"/>
    <property type="project" value="UniProtKB-UniRule"/>
</dbReference>
<evidence type="ECO:0000256" key="3">
    <source>
        <dbReference type="PIRNR" id="PIRNR000948"/>
    </source>
</evidence>
<dbReference type="InterPro" id="IPR004843">
    <property type="entry name" value="Calcineurin-like_PHP"/>
</dbReference>
<feature type="signal peptide" evidence="7">
    <location>
        <begin position="1"/>
        <end position="19"/>
    </location>
</feature>
<feature type="binding site" evidence="4">
    <location>
        <position position="446"/>
    </location>
    <ligand>
        <name>Zn(2+)</name>
        <dbReference type="ChEBI" id="CHEBI:29105"/>
        <label>1</label>
    </ligand>
</feature>
<dbReference type="PANTHER" id="PTHR10340:SF34">
    <property type="entry name" value="SPHINGOMYELIN PHOSPHODIESTERASE"/>
    <property type="match status" value="1"/>
</dbReference>
<keyword evidence="2" id="KW-0325">Glycoprotein</keyword>
<dbReference type="InterPro" id="IPR029052">
    <property type="entry name" value="Metallo-depent_PP-like"/>
</dbReference>
<feature type="disulfide bond" evidence="5">
    <location>
        <begin position="189"/>
        <end position="194"/>
    </location>
</feature>
<evidence type="ECO:0000256" key="6">
    <source>
        <dbReference type="SAM" id="MobiDB-lite"/>
    </source>
</evidence>
<feature type="disulfide bond" evidence="5">
    <location>
        <begin position="586"/>
        <end position="590"/>
    </location>
</feature>
<dbReference type="GO" id="GO:0016798">
    <property type="term" value="F:hydrolase activity, acting on glycosyl bonds"/>
    <property type="evidence" value="ECO:0007669"/>
    <property type="project" value="UniProtKB-KW"/>
</dbReference>
<feature type="binding site" evidence="4">
    <location>
        <position position="261"/>
    </location>
    <ligand>
        <name>Zn(2+)</name>
        <dbReference type="ChEBI" id="CHEBI:29105"/>
        <label>1</label>
    </ligand>
</feature>
<evidence type="ECO:0000259" key="8">
    <source>
        <dbReference type="Pfam" id="PF00149"/>
    </source>
</evidence>
<dbReference type="SUPFAM" id="SSF56300">
    <property type="entry name" value="Metallo-dependent phosphatases"/>
    <property type="match status" value="1"/>
</dbReference>
<evidence type="ECO:0000256" key="7">
    <source>
        <dbReference type="SAM" id="SignalP"/>
    </source>
</evidence>
<dbReference type="GO" id="GO:0016020">
    <property type="term" value="C:membrane"/>
    <property type="evidence" value="ECO:0007669"/>
    <property type="project" value="GOC"/>
</dbReference>
<protein>
    <recommendedName>
        <fullName evidence="3">Sphingomyelin phosphodiesterase</fullName>
    </recommendedName>
</protein>
<organism evidence="9 10">
    <name type="scientific">Beauveria bassiana</name>
    <name type="common">White muscardine disease fungus</name>
    <name type="synonym">Tritirachium shiotae</name>
    <dbReference type="NCBI Taxonomy" id="176275"/>
    <lineage>
        <taxon>Eukaryota</taxon>
        <taxon>Fungi</taxon>
        <taxon>Dikarya</taxon>
        <taxon>Ascomycota</taxon>
        <taxon>Pezizomycotina</taxon>
        <taxon>Sordariomycetes</taxon>
        <taxon>Hypocreomycetidae</taxon>
        <taxon>Hypocreales</taxon>
        <taxon>Cordycipitaceae</taxon>
        <taxon>Beauveria</taxon>
    </lineage>
</organism>
<accession>A0A2N6N983</accession>
<feature type="disulfide bond" evidence="5">
    <location>
        <begin position="59"/>
        <end position="135"/>
    </location>
</feature>
<gene>
    <name evidence="9" type="primary">SMPD1</name>
    <name evidence="9" type="ORF">BM221_010313</name>
</gene>
<feature type="disulfide bond" evidence="5">
    <location>
        <begin position="88"/>
        <end position="99"/>
    </location>
</feature>
<dbReference type="InterPro" id="IPR041805">
    <property type="entry name" value="ASMase/PPN1_MPP"/>
</dbReference>
<dbReference type="PANTHER" id="PTHR10340">
    <property type="entry name" value="SPHINGOMYELIN PHOSPHODIESTERASE"/>
    <property type="match status" value="1"/>
</dbReference>
<dbReference type="OMA" id="CYMKKIY"/>
<comment type="caution">
    <text evidence="9">The sequence shown here is derived from an EMBL/GenBank/DDBJ whole genome shotgun (WGS) entry which is preliminary data.</text>
</comment>
<sequence>MRVGHLVSLLGATAPIITAAQGDHHLAPRAAEVTALTQSLNQPGLAGDIWDTIKGVASCAACQGILGLLKGIAFFGEGAFINAAKIICKVGKVEDPDVCDGIMELEGPTLARLVWELSLYGRTSKLFCGAVLGLCDMPDSLKPKLKFPPKPENLTSGRPTPSGKEPIKVVHFSDIHIDHHYTPGSNTQCSKPICCRMAQECSIGLTMDSAYTKKDAPGTTENPAGPFGDHKCDTPVDLERSMYRAIQEIAPDAAFTLFTGDIPDHTIWNTTKKSTIHDINHAMSIMNSNLATVYGTVGNHEISPVNLFPSTQYAKKETSAKWVYDLLADYWTEWTGNSARQDISEIGAYSAKYPHGKLRIISINTNLYYRHNFEVYRDKTERDPNGQFQWLVQQLDEAEKAGDRAYILGHMPMGDMDALRDGSRAFDQIVNRYADTIAAMFFGHTHVDHFELHYSDYKNRDFSNARAVSYIAPSLTPTSGMPAFRVYSVDPDTFAVLDSVQYAADMTRADYQTAGPTWTRYYSAKNVYGPLVHPPLLTTDDDAAAAAAVELTPAFWHNVTVAFAADEAAFDQYMQRKSRGWKHQPCADDCARVEVCMLRGGRAEDNCYKPKPGISLRRRVGLLTRRTDMGNNAHDDCGASASVAMLDTIASNKEVLEKLKEIFDEMGAKAGAKSFDPEKGWLF</sequence>
<dbReference type="Proteomes" id="UP000235728">
    <property type="component" value="Unassembled WGS sequence"/>
</dbReference>
<feature type="domain" description="Calcineurin-like phosphoesterase" evidence="8">
    <location>
        <begin position="167"/>
        <end position="447"/>
    </location>
</feature>
<dbReference type="CDD" id="cd00842">
    <property type="entry name" value="MPP_ASMase"/>
    <property type="match status" value="1"/>
</dbReference>
<name>A0A2N6N983_BEABA</name>
<feature type="binding site" evidence="4">
    <location>
        <position position="444"/>
    </location>
    <ligand>
        <name>Zn(2+)</name>
        <dbReference type="ChEBI" id="CHEBI:29105"/>
        <label>2</label>
    </ligand>
</feature>
<evidence type="ECO:0000256" key="2">
    <source>
        <dbReference type="ARBA" id="ARBA00023180"/>
    </source>
</evidence>
<comment type="cofactor">
    <cofactor evidence="4">
        <name>Zn(2+)</name>
        <dbReference type="ChEBI" id="CHEBI:29105"/>
    </cofactor>
    <text evidence="4">Binds 2 Zn(2+) ions per subunit.</text>
</comment>
<feature type="region of interest" description="Disordered" evidence="6">
    <location>
        <begin position="146"/>
        <end position="165"/>
    </location>
</feature>